<protein>
    <submittedName>
        <fullName evidence="4">Transglycosylase-like protein with SLT domain</fullName>
    </submittedName>
</protein>
<keyword evidence="2" id="KW-0732">Signal</keyword>
<name>A0A3D9YV21_9HYPH</name>
<evidence type="ECO:0000259" key="3">
    <source>
        <dbReference type="Pfam" id="PF01464"/>
    </source>
</evidence>
<feature type="domain" description="Transglycosylase SLT" evidence="3">
    <location>
        <begin position="87"/>
        <end position="177"/>
    </location>
</feature>
<dbReference type="Gene3D" id="1.10.530.10">
    <property type="match status" value="1"/>
</dbReference>
<dbReference type="SUPFAM" id="SSF53955">
    <property type="entry name" value="Lysozyme-like"/>
    <property type="match status" value="1"/>
</dbReference>
<feature type="signal peptide" evidence="2">
    <location>
        <begin position="1"/>
        <end position="27"/>
    </location>
</feature>
<keyword evidence="5" id="KW-1185">Reference proteome</keyword>
<dbReference type="EMBL" id="QUMO01000003">
    <property type="protein sequence ID" value="REF86430.1"/>
    <property type="molecule type" value="Genomic_DNA"/>
</dbReference>
<accession>A0A3D9YV21</accession>
<evidence type="ECO:0000313" key="4">
    <source>
        <dbReference type="EMBL" id="REF86430.1"/>
    </source>
</evidence>
<dbReference type="AlphaFoldDB" id="A0A3D9YV21"/>
<comment type="similarity">
    <text evidence="1">Belongs to the virb1 family.</text>
</comment>
<sequence>MIRPLSRGAFARAVLVALCLFLVQAFAVAPHVQAAARAQTWTLVPGDAYRVRIDVFSSPSPVRREASDLNLQLATGAFGRGAVAALVRAKAEALGVPVKLALAIARFESGLRMSMHGAAGERGAMQVLPQTARQVGVTGNLYGPAGIEAGVRYLRLALALHRRAGWCAVASAYNSGVWRGPRCTRYGRTVVAMAVRP</sequence>
<comment type="caution">
    <text evidence="4">The sequence shown here is derived from an EMBL/GenBank/DDBJ whole genome shotgun (WGS) entry which is preliminary data.</text>
</comment>
<dbReference type="Proteomes" id="UP000256900">
    <property type="component" value="Unassembled WGS sequence"/>
</dbReference>
<dbReference type="InterPro" id="IPR008258">
    <property type="entry name" value="Transglycosylase_SLT_dom_1"/>
</dbReference>
<dbReference type="Pfam" id="PF01464">
    <property type="entry name" value="SLT"/>
    <property type="match status" value="1"/>
</dbReference>
<evidence type="ECO:0000256" key="1">
    <source>
        <dbReference type="ARBA" id="ARBA00009387"/>
    </source>
</evidence>
<feature type="chain" id="PRO_5017541820" evidence="2">
    <location>
        <begin position="28"/>
        <end position="197"/>
    </location>
</feature>
<dbReference type="RefSeq" id="WP_115836969.1">
    <property type="nucleotide sequence ID" value="NZ_CP025086.1"/>
</dbReference>
<proteinExistence type="inferred from homology"/>
<gene>
    <name evidence="4" type="ORF">DES32_2482</name>
</gene>
<reference evidence="4 5" key="1">
    <citation type="submission" date="2018-08" db="EMBL/GenBank/DDBJ databases">
        <title>Genomic Encyclopedia of Type Strains, Phase IV (KMG-IV): sequencing the most valuable type-strain genomes for metagenomic binning, comparative biology and taxonomic classification.</title>
        <authorList>
            <person name="Goeker M."/>
        </authorList>
    </citation>
    <scope>NUCLEOTIDE SEQUENCE [LARGE SCALE GENOMIC DNA]</scope>
    <source>
        <strain evidence="4 5">BW863</strain>
    </source>
</reference>
<evidence type="ECO:0000256" key="2">
    <source>
        <dbReference type="SAM" id="SignalP"/>
    </source>
</evidence>
<evidence type="ECO:0000313" key="5">
    <source>
        <dbReference type="Proteomes" id="UP000256900"/>
    </source>
</evidence>
<organism evidence="4 5">
    <name type="scientific">Methylovirgula ligni</name>
    <dbReference type="NCBI Taxonomy" id="569860"/>
    <lineage>
        <taxon>Bacteria</taxon>
        <taxon>Pseudomonadati</taxon>
        <taxon>Pseudomonadota</taxon>
        <taxon>Alphaproteobacteria</taxon>
        <taxon>Hyphomicrobiales</taxon>
        <taxon>Beijerinckiaceae</taxon>
        <taxon>Methylovirgula</taxon>
    </lineage>
</organism>
<dbReference type="OrthoDB" id="9788661at2"/>
<dbReference type="InterPro" id="IPR023346">
    <property type="entry name" value="Lysozyme-like_dom_sf"/>
</dbReference>